<proteinExistence type="predicted"/>
<organism evidence="1 2">
    <name type="scientific">Massilia varians</name>
    <dbReference type="NCBI Taxonomy" id="457921"/>
    <lineage>
        <taxon>Bacteria</taxon>
        <taxon>Pseudomonadati</taxon>
        <taxon>Pseudomonadota</taxon>
        <taxon>Betaproteobacteria</taxon>
        <taxon>Burkholderiales</taxon>
        <taxon>Oxalobacteraceae</taxon>
        <taxon>Telluria group</taxon>
        <taxon>Massilia</taxon>
    </lineage>
</organism>
<protein>
    <submittedName>
        <fullName evidence="1">Uncharacterized protein</fullName>
    </submittedName>
</protein>
<dbReference type="Proteomes" id="UP001163336">
    <property type="component" value="Chromosome"/>
</dbReference>
<keyword evidence="2" id="KW-1185">Reference proteome</keyword>
<sequence>MDEERTRSRSLMALHQVISQGVEGTSMPACASLSEHDRWSLAFHVGTLAFKDTDLEAGQSAFAQDKAEYATIPA</sequence>
<dbReference type="EMBL" id="AP026966">
    <property type="protein sequence ID" value="BDT59217.1"/>
    <property type="molecule type" value="Genomic_DNA"/>
</dbReference>
<evidence type="ECO:0000313" key="1">
    <source>
        <dbReference type="EMBL" id="BDT59217.1"/>
    </source>
</evidence>
<gene>
    <name evidence="1" type="ORF">MasN3_27110</name>
</gene>
<accession>A0ABM8C7K5</accession>
<name>A0ABM8C7K5_9BURK</name>
<evidence type="ECO:0000313" key="2">
    <source>
        <dbReference type="Proteomes" id="UP001163336"/>
    </source>
</evidence>
<reference evidence="1" key="1">
    <citation type="submission" date="2022-11" db="EMBL/GenBank/DDBJ databases">
        <title>Isolation and characterization of PLA-degrading bacterium Massilia sp. from Antarctic soil.</title>
        <authorList>
            <person name="Sato K."/>
            <person name="Gomez-Fuentes C."/>
            <person name="Ahmad S.A."/>
            <person name="Zulkharnain A."/>
        </authorList>
    </citation>
    <scope>NUCLEOTIDE SEQUENCE</scope>
    <source>
        <strain evidence="1">N-3</strain>
    </source>
</reference>